<comment type="caution">
    <text evidence="13">The sequence shown here is derived from an EMBL/GenBank/DDBJ whole genome shotgun (WGS) entry which is preliminary data.</text>
</comment>
<keyword evidence="3" id="KW-0479">Metal-binding</keyword>
<dbReference type="SUPFAM" id="SSF100879">
    <property type="entry name" value="Lesion bypass DNA polymerase (Y-family), little finger domain"/>
    <property type="match status" value="1"/>
</dbReference>
<protein>
    <recommendedName>
        <fullName evidence="9">DNA polymerase eta</fullName>
    </recommendedName>
</protein>
<keyword evidence="8" id="KW-0539">Nucleus</keyword>
<keyword evidence="2" id="KW-0808">Transferase</keyword>
<dbReference type="Gene3D" id="3.30.1490.100">
    <property type="entry name" value="DNA polymerase, Y-family, little finger domain"/>
    <property type="match status" value="1"/>
</dbReference>
<evidence type="ECO:0000256" key="3">
    <source>
        <dbReference type="ARBA" id="ARBA00022723"/>
    </source>
</evidence>
<proteinExistence type="predicted"/>
<evidence type="ECO:0000256" key="5">
    <source>
        <dbReference type="ARBA" id="ARBA00022771"/>
    </source>
</evidence>
<dbReference type="InterPro" id="IPR041298">
    <property type="entry name" value="UBZ3"/>
</dbReference>
<evidence type="ECO:0000259" key="11">
    <source>
        <dbReference type="PROSITE" id="PS50173"/>
    </source>
</evidence>
<evidence type="ECO:0000256" key="4">
    <source>
        <dbReference type="ARBA" id="ARBA00022763"/>
    </source>
</evidence>
<feature type="region of interest" description="Disordered" evidence="10">
    <location>
        <begin position="482"/>
        <end position="524"/>
    </location>
</feature>
<dbReference type="InterPro" id="IPR017961">
    <property type="entry name" value="DNA_pol_Y-fam_little_finger"/>
</dbReference>
<keyword evidence="7" id="KW-0234">DNA repair</keyword>
<dbReference type="PROSITE" id="PS51907">
    <property type="entry name" value="ZF_UBZ3"/>
    <property type="match status" value="1"/>
</dbReference>
<organism evidence="13 14">
    <name type="scientific">Oculimacula yallundae</name>
    <dbReference type="NCBI Taxonomy" id="86028"/>
    <lineage>
        <taxon>Eukaryota</taxon>
        <taxon>Fungi</taxon>
        <taxon>Dikarya</taxon>
        <taxon>Ascomycota</taxon>
        <taxon>Pezizomycotina</taxon>
        <taxon>Leotiomycetes</taxon>
        <taxon>Helotiales</taxon>
        <taxon>Ploettnerulaceae</taxon>
        <taxon>Oculimacula</taxon>
    </lineage>
</organism>
<accession>A0ABR4CEA2</accession>
<dbReference type="InterPro" id="IPR043502">
    <property type="entry name" value="DNA/RNA_pol_sf"/>
</dbReference>
<feature type="domain" description="UBZ3-type" evidence="12">
    <location>
        <begin position="522"/>
        <end position="556"/>
    </location>
</feature>
<keyword evidence="4" id="KW-0227">DNA damage</keyword>
<keyword evidence="5" id="KW-0863">Zinc-finger</keyword>
<dbReference type="InterPro" id="IPR036775">
    <property type="entry name" value="DNA_pol_Y-fam_lit_finger_sf"/>
</dbReference>
<dbReference type="Pfam" id="PF21704">
    <property type="entry name" value="POLH-Rev1_HhH"/>
    <property type="match status" value="1"/>
</dbReference>
<evidence type="ECO:0000259" key="12">
    <source>
        <dbReference type="PROSITE" id="PS51907"/>
    </source>
</evidence>
<dbReference type="Proteomes" id="UP001595075">
    <property type="component" value="Unassembled WGS sequence"/>
</dbReference>
<evidence type="ECO:0000256" key="7">
    <source>
        <dbReference type="ARBA" id="ARBA00023204"/>
    </source>
</evidence>
<dbReference type="PANTHER" id="PTHR45873">
    <property type="entry name" value="DNA POLYMERASE ETA"/>
    <property type="match status" value="1"/>
</dbReference>
<evidence type="ECO:0000256" key="10">
    <source>
        <dbReference type="SAM" id="MobiDB-lite"/>
    </source>
</evidence>
<dbReference type="InterPro" id="IPR001126">
    <property type="entry name" value="UmuC"/>
</dbReference>
<name>A0ABR4CEA2_9HELO</name>
<feature type="compositionally biased region" description="Basic and acidic residues" evidence="10">
    <location>
        <begin position="489"/>
        <end position="511"/>
    </location>
</feature>
<reference evidence="13 14" key="1">
    <citation type="journal article" date="2024" name="Commun. Biol.">
        <title>Comparative genomic analysis of thermophilic fungi reveals convergent evolutionary adaptations and gene losses.</title>
        <authorList>
            <person name="Steindorff A.S."/>
            <person name="Aguilar-Pontes M.V."/>
            <person name="Robinson A.J."/>
            <person name="Andreopoulos B."/>
            <person name="LaButti K."/>
            <person name="Kuo A."/>
            <person name="Mondo S."/>
            <person name="Riley R."/>
            <person name="Otillar R."/>
            <person name="Haridas S."/>
            <person name="Lipzen A."/>
            <person name="Grimwood J."/>
            <person name="Schmutz J."/>
            <person name="Clum A."/>
            <person name="Reid I.D."/>
            <person name="Moisan M.C."/>
            <person name="Butler G."/>
            <person name="Nguyen T.T.M."/>
            <person name="Dewar K."/>
            <person name="Conant G."/>
            <person name="Drula E."/>
            <person name="Henrissat B."/>
            <person name="Hansel C."/>
            <person name="Singer S."/>
            <person name="Hutchinson M.I."/>
            <person name="de Vries R.P."/>
            <person name="Natvig D.O."/>
            <person name="Powell A.J."/>
            <person name="Tsang A."/>
            <person name="Grigoriev I.V."/>
        </authorList>
    </citation>
    <scope>NUCLEOTIDE SEQUENCE [LARGE SCALE GENOMIC DNA]</scope>
    <source>
        <strain evidence="13 14">CBS 494.80</strain>
    </source>
</reference>
<dbReference type="PANTHER" id="PTHR45873:SF1">
    <property type="entry name" value="DNA POLYMERASE ETA"/>
    <property type="match status" value="1"/>
</dbReference>
<evidence type="ECO:0000256" key="9">
    <source>
        <dbReference type="ARBA" id="ARBA00044975"/>
    </source>
</evidence>
<dbReference type="SUPFAM" id="SSF56672">
    <property type="entry name" value="DNA/RNA polymerases"/>
    <property type="match status" value="1"/>
</dbReference>
<evidence type="ECO:0000256" key="1">
    <source>
        <dbReference type="ARBA" id="ARBA00004123"/>
    </source>
</evidence>
<evidence type="ECO:0000256" key="8">
    <source>
        <dbReference type="ARBA" id="ARBA00023242"/>
    </source>
</evidence>
<dbReference type="Pfam" id="PF18439">
    <property type="entry name" value="zf_UBZ"/>
    <property type="match status" value="1"/>
</dbReference>
<dbReference type="Gene3D" id="3.40.1170.60">
    <property type="match status" value="1"/>
</dbReference>
<dbReference type="Gene3D" id="1.10.150.20">
    <property type="entry name" value="5' to 3' exonuclease, C-terminal subdomain"/>
    <property type="match status" value="1"/>
</dbReference>
<evidence type="ECO:0000313" key="14">
    <source>
        <dbReference type="Proteomes" id="UP001595075"/>
    </source>
</evidence>
<evidence type="ECO:0000256" key="6">
    <source>
        <dbReference type="ARBA" id="ARBA00022833"/>
    </source>
</evidence>
<dbReference type="Gene3D" id="3.30.70.270">
    <property type="match status" value="1"/>
</dbReference>
<dbReference type="PROSITE" id="PS50173">
    <property type="entry name" value="UMUC"/>
    <property type="match status" value="1"/>
</dbReference>
<dbReference type="InterPro" id="IPR052230">
    <property type="entry name" value="DNA_polymerase_eta"/>
</dbReference>
<dbReference type="EMBL" id="JAZHXI010000010">
    <property type="protein sequence ID" value="KAL2067591.1"/>
    <property type="molecule type" value="Genomic_DNA"/>
</dbReference>
<feature type="domain" description="UmuC" evidence="11">
    <location>
        <begin position="38"/>
        <end position="301"/>
    </location>
</feature>
<evidence type="ECO:0000256" key="2">
    <source>
        <dbReference type="ARBA" id="ARBA00022679"/>
    </source>
</evidence>
<keyword evidence="6" id="KW-0862">Zinc</keyword>
<dbReference type="Pfam" id="PF00817">
    <property type="entry name" value="IMS"/>
    <property type="match status" value="1"/>
</dbReference>
<dbReference type="Pfam" id="PF11799">
    <property type="entry name" value="IMS_C"/>
    <property type="match status" value="1"/>
</dbReference>
<dbReference type="PIRSF" id="PIRSF036603">
    <property type="entry name" value="DPol_eta"/>
    <property type="match status" value="1"/>
</dbReference>
<sequence>MPKPTSEFVHAQGPKSRFTFRDLDRLGKYSPQSPLRVIALVDYDAFYAQCETVRLNLDASQPLAVQQWHAIIALNYPARGFGFSRGASVDDVKRLCPNIIIQHVATWREGESSWAYRSDAADPEIMKKDKAALDPYRIQSRRSLKVIANHLPPAPLQRIEKASVDEVFLDLSAQVHSILLSRHPELAVPNDPQSSLPSPPQNARLDWKTDNLVPTFLDFEESEHFDWDDVALNIGAEIIRALRKELFEKLHYTCSAGVAQNKAIAKLAAGSKKPDWQTVVRSRAIPLFLSTCKMTSIRGLAGAFGSKAEEAFGTSNIPDLLEVSQEEMVAVFGAKDGLWLFRIIRGIDHSEVIPRTDPQSMLAQKTFVPPLTGLNQASSWMRIFTADLVGRLNDLRVESGCFRRPTTLAVHHHIRGRFGTTMSKQCTLSPHTNIDEETIFHLAMKQLKTITDDLYPAWPCLSFGLSFHGLVKEEQNNQRITSFMPATLERSHSSEETRKRRRDGAELEPSRKQPATPFKDTTGENGYLCPSCGKTVQSANVLEHLDWHVAMDLQKQL</sequence>
<keyword evidence="14" id="KW-1185">Reference proteome</keyword>
<dbReference type="InterPro" id="IPR043128">
    <property type="entry name" value="Rev_trsase/Diguanyl_cyclase"/>
</dbReference>
<comment type="subcellular location">
    <subcellularLocation>
        <location evidence="1">Nucleus</location>
    </subcellularLocation>
</comment>
<gene>
    <name evidence="13" type="ORF">VTL71DRAFT_2016</name>
</gene>
<evidence type="ECO:0000313" key="13">
    <source>
        <dbReference type="EMBL" id="KAL2067591.1"/>
    </source>
</evidence>